<dbReference type="Pfam" id="PF04101">
    <property type="entry name" value="Glyco_tran_28_C"/>
    <property type="match status" value="1"/>
</dbReference>
<evidence type="ECO:0000259" key="1">
    <source>
        <dbReference type="Pfam" id="PF04101"/>
    </source>
</evidence>
<dbReference type="SUPFAM" id="SSF53756">
    <property type="entry name" value="UDP-Glycosyltransferase/glycogen phosphorylase"/>
    <property type="match status" value="1"/>
</dbReference>
<feature type="domain" description="Glycosyl transferase family 28 C-terminal" evidence="1">
    <location>
        <begin position="2"/>
        <end position="127"/>
    </location>
</feature>
<name>A0ABR9XAE6_9RHOB</name>
<gene>
    <name evidence="2" type="ORF">IQ782_26725</name>
</gene>
<reference evidence="2 3" key="1">
    <citation type="journal article" date="2021" name="Int. J. Syst. Evol. Microbiol.">
        <title>Salipiger mangrovisoli sp. nov., isolated from mangrove soil and the proposal for the reclassification of Paraphaeobacter pallidus as Salipiger pallidus comb. nov.</title>
        <authorList>
            <person name="Du J."/>
            <person name="Liu Y."/>
            <person name="Pei T."/>
            <person name="Deng M.R."/>
            <person name="Zhu H."/>
        </authorList>
    </citation>
    <scope>NUCLEOTIDE SEQUENCE [LARGE SCALE GENOMIC DNA]</scope>
    <source>
        <strain evidence="2 3">6D45A</strain>
    </source>
</reference>
<evidence type="ECO:0000313" key="2">
    <source>
        <dbReference type="EMBL" id="MBE9640454.1"/>
    </source>
</evidence>
<dbReference type="InterPro" id="IPR007235">
    <property type="entry name" value="Glyco_trans_28_C"/>
</dbReference>
<sequence length="160" mass="17479">MIFATVGTQLPFPRLIDALEALAPELGEAVIAQTGLAAGSWPHLDVRPRLAPKDFAAIFEAARVVVSHAGVGSILSARRYRKPLIVMPRRLALGEHRNDHQMATARHVEGLHGVHVAWEAEELRELLRRPGLEAAAEKTDLSPSHSALIQRVQAFIREAG</sequence>
<dbReference type="RefSeq" id="WP_194137724.1">
    <property type="nucleotide sequence ID" value="NZ_JADFFK010000033.1"/>
</dbReference>
<dbReference type="Proteomes" id="UP000607796">
    <property type="component" value="Unassembled WGS sequence"/>
</dbReference>
<keyword evidence="3" id="KW-1185">Reference proteome</keyword>
<dbReference type="Gene3D" id="3.40.50.2000">
    <property type="entry name" value="Glycogen Phosphorylase B"/>
    <property type="match status" value="1"/>
</dbReference>
<protein>
    <recommendedName>
        <fullName evidence="1">Glycosyl transferase family 28 C-terminal domain-containing protein</fullName>
    </recommendedName>
</protein>
<accession>A0ABR9XAE6</accession>
<evidence type="ECO:0000313" key="3">
    <source>
        <dbReference type="Proteomes" id="UP000607796"/>
    </source>
</evidence>
<proteinExistence type="predicted"/>
<organism evidence="2 3">
    <name type="scientific">Salipiger mangrovisoli</name>
    <dbReference type="NCBI Taxonomy" id="2865933"/>
    <lineage>
        <taxon>Bacteria</taxon>
        <taxon>Pseudomonadati</taxon>
        <taxon>Pseudomonadota</taxon>
        <taxon>Alphaproteobacteria</taxon>
        <taxon>Rhodobacterales</taxon>
        <taxon>Roseobacteraceae</taxon>
        <taxon>Salipiger</taxon>
    </lineage>
</organism>
<comment type="caution">
    <text evidence="2">The sequence shown here is derived from an EMBL/GenBank/DDBJ whole genome shotgun (WGS) entry which is preliminary data.</text>
</comment>
<dbReference type="EMBL" id="JADFFK010000033">
    <property type="protein sequence ID" value="MBE9640454.1"/>
    <property type="molecule type" value="Genomic_DNA"/>
</dbReference>